<evidence type="ECO:0000313" key="3">
    <source>
        <dbReference type="Proteomes" id="UP000192277"/>
    </source>
</evidence>
<comment type="caution">
    <text evidence="2">The sequence shown here is derived from an EMBL/GenBank/DDBJ whole genome shotgun (WGS) entry which is preliminary data.</text>
</comment>
<proteinExistence type="predicted"/>
<accession>A0ABX3P6R7</accession>
<reference evidence="2 3" key="1">
    <citation type="submission" date="2016-04" db="EMBL/GenBank/DDBJ databases">
        <authorList>
            <person name="Chen L."/>
            <person name="Zhuang W."/>
            <person name="Wang G."/>
        </authorList>
    </citation>
    <scope>NUCLEOTIDE SEQUENCE [LARGE SCALE GENOMIC DNA]</scope>
    <source>
        <strain evidence="3">GR20</strain>
    </source>
</reference>
<organism evidence="2 3">
    <name type="scientific">Niastella koreensis</name>
    <dbReference type="NCBI Taxonomy" id="354356"/>
    <lineage>
        <taxon>Bacteria</taxon>
        <taxon>Pseudomonadati</taxon>
        <taxon>Bacteroidota</taxon>
        <taxon>Chitinophagia</taxon>
        <taxon>Chitinophagales</taxon>
        <taxon>Chitinophagaceae</taxon>
        <taxon>Niastella</taxon>
    </lineage>
</organism>
<protein>
    <recommendedName>
        <fullName evidence="4">PNPLA domain-containing protein</fullName>
    </recommendedName>
</protein>
<feature type="transmembrane region" description="Helical" evidence="1">
    <location>
        <begin position="85"/>
        <end position="107"/>
    </location>
</feature>
<dbReference type="RefSeq" id="WP_014223283.1">
    <property type="nucleotide sequence ID" value="NZ_LWBO01000001.1"/>
</dbReference>
<keyword evidence="1" id="KW-0472">Membrane</keyword>
<feature type="transmembrane region" description="Helical" evidence="1">
    <location>
        <begin position="257"/>
        <end position="276"/>
    </location>
</feature>
<feature type="transmembrane region" description="Helical" evidence="1">
    <location>
        <begin position="208"/>
        <end position="227"/>
    </location>
</feature>
<sequence length="854" mass="97746">MVYPNNDFSAYVDLVCKQYNFKLTDNFFLKLLKILPVLIWRTIKDACIELFFLFAFWMVLAKMSQGRDLIVSLFEPDGIYGKTRIVFTTLAALSLSVSMWIIPAFMFHERELRTRKESRPNYPLHDHLFFMHRVLPLVPFWLLAAVLFNGHGLLFVGASVLELVLLFYYNKWIINQRIRNQIMVFVGTMWTGIAFWFFSIFHKEYTQAKVLLAINLYVLSVFVYLVYHRADNRILRVHSSGVVPGESLITKYKLNSIIYFSCLLVHSIVVLLIYYLPFRLSFAPESLMLYMFSVYVFAIDLFLYIINVSKRRQLTAALAGMGLVIIMGVFHWHLNTSHYTMDPNDNGTLFVNSQRDDFSARYDALKKDIEANQSGEPYPIILVSGEGGGSRAGLWLSQNLINFDYDTKGAFRKHIFSMSTVSGSSVGLGTVFTFWDNTRDATNIDSSWLDLPATIYANNYVGSSIRGLLLTDLYKSLVPGSWKKDRNSTLQNEEAKSTARAVLKVKGYKDWDDCDIDDSSMTLKKDFMYFFYEKNGNGLQYRKHTPIVLINTCRSNDGRRGIFSSIKLGETYFNEAIDVAGYLYEDSICDDNGVRRCKGIKMPISLGQACNTSELFPLFSAPAYVTGLGSFVDGGYHENSGLKSTLDIYQQLKIKLDKDPPNGKYRIYILYLKNGSGEKELYKKMESEPVLMQPLHALFSQPFEGSASYFEEKARYVGAVDENAVFLPIRLYPKNLVNANLAGVTDKHKKRLESEILKDLINDIVVNSNGTKDTILNFPLARWLSKTIINRMQMCASPAHRNVEVNQLLEQVKRVNSVSAPTNEPYMKYPVHQELKMPEDTVGRNKIRKAFLNY</sequence>
<name>A0ABX3P6R7_9BACT</name>
<evidence type="ECO:0000313" key="2">
    <source>
        <dbReference type="EMBL" id="OQP55654.1"/>
    </source>
</evidence>
<evidence type="ECO:0008006" key="4">
    <source>
        <dbReference type="Google" id="ProtNLM"/>
    </source>
</evidence>
<feature type="transmembrane region" description="Helical" evidence="1">
    <location>
        <begin position="153"/>
        <end position="170"/>
    </location>
</feature>
<gene>
    <name evidence="2" type="ORF">A4D02_04960</name>
</gene>
<keyword evidence="1" id="KW-1133">Transmembrane helix</keyword>
<keyword evidence="1" id="KW-0812">Transmembrane</keyword>
<feature type="transmembrane region" description="Helical" evidence="1">
    <location>
        <begin position="46"/>
        <end position="65"/>
    </location>
</feature>
<dbReference type="Proteomes" id="UP000192277">
    <property type="component" value="Unassembled WGS sequence"/>
</dbReference>
<feature type="transmembrane region" description="Helical" evidence="1">
    <location>
        <begin position="314"/>
        <end position="334"/>
    </location>
</feature>
<keyword evidence="3" id="KW-1185">Reference proteome</keyword>
<feature type="transmembrane region" description="Helical" evidence="1">
    <location>
        <begin position="182"/>
        <end position="202"/>
    </location>
</feature>
<feature type="transmembrane region" description="Helical" evidence="1">
    <location>
        <begin position="288"/>
        <end position="307"/>
    </location>
</feature>
<dbReference type="EMBL" id="LWBO01000001">
    <property type="protein sequence ID" value="OQP55654.1"/>
    <property type="molecule type" value="Genomic_DNA"/>
</dbReference>
<feature type="transmembrane region" description="Helical" evidence="1">
    <location>
        <begin position="128"/>
        <end position="147"/>
    </location>
</feature>
<evidence type="ECO:0000256" key="1">
    <source>
        <dbReference type="SAM" id="Phobius"/>
    </source>
</evidence>